<sequence length="630" mass="65421">MKKTQPEKQSLTPMQKQAVLVCAVCALAAVLTIGITLTLLKRGKTPSAPVEQPSSEVLVPGEEDISDHYQINETSSALLPETADAGEDYQKETLFIGDSNTVRLYANGLVSLQQFCAKEGIGTHAALNEGIVTFKKDNNSYTIAQAVAKMKPRRVVIMLGTNDNGMAVEEFINNYTALVQAIQESYPYTDIIVNTVPPVPANHSNYPNMDQTKIDDFNMALLSMCEQMGLKFLNTAEVLKDANGYGREDYYQSGDIHLKPAGLKALLSYLRTHAYQTDDRRPDTANIPKRAEYTANPSSAVAAPSSSEAASSSEGQSVLYQAAYRVDKNGGGTLSSGSDSGKTALTYDVTNTAQSVSVTAVPQEGHVFVRWSDGVTQKTRTDTNFKQNVDVTAMFAQASISISSTGKAVLGDYYTFTAKLGGKHLTADSIRWYANGVEVPQAAGKTAVKVEIDPSMLNATFKVYAVASYNGCTVASNTVNVTVSGVSAGSASSSGSTSSSSSGSTSSSGSSSAASSGASSGSTSASDSTSHSTSSSESTAPSASTSSSNGESSSSHSTSSNTSSGSSHSTGSSASSSESTSSSHSSSAAGSSSHTDSRSATESGSHTEPSEANASKETTNEQATPTDSAS</sequence>
<keyword evidence="2" id="KW-0812">Transmembrane</keyword>
<dbReference type="RefSeq" id="WP_339394763.1">
    <property type="nucleotide sequence ID" value="NZ_JBBFGL010000002.1"/>
</dbReference>
<comment type="caution">
    <text evidence="5">The sequence shown here is derived from an EMBL/GenBank/DDBJ whole genome shotgun (WGS) entry which is preliminary data.</text>
</comment>
<evidence type="ECO:0000313" key="5">
    <source>
        <dbReference type="EMBL" id="MEJ5195051.1"/>
    </source>
</evidence>
<keyword evidence="2" id="KW-0472">Membrane</keyword>
<dbReference type="AlphaFoldDB" id="A0AB35Y496"/>
<evidence type="ECO:0000256" key="2">
    <source>
        <dbReference type="SAM" id="Phobius"/>
    </source>
</evidence>
<dbReference type="GO" id="GO:0016787">
    <property type="term" value="F:hydrolase activity"/>
    <property type="evidence" value="ECO:0007669"/>
    <property type="project" value="UniProtKB-KW"/>
</dbReference>
<dbReference type="Proteomes" id="UP001373196">
    <property type="component" value="Unassembled WGS sequence"/>
</dbReference>
<dbReference type="InterPro" id="IPR051532">
    <property type="entry name" value="Ester_Hydrolysis_Enzymes"/>
</dbReference>
<dbReference type="InterPro" id="IPR036514">
    <property type="entry name" value="SGNH_hydro_sf"/>
</dbReference>
<accession>A0AB35Y496</accession>
<feature type="compositionally biased region" description="Low complexity" evidence="1">
    <location>
        <begin position="486"/>
        <end position="603"/>
    </location>
</feature>
<feature type="compositionally biased region" description="Low complexity" evidence="1">
    <location>
        <begin position="297"/>
        <end position="313"/>
    </location>
</feature>
<gene>
    <name evidence="5" type="ORF">WF834_02480</name>
</gene>
<dbReference type="SUPFAM" id="SSF52266">
    <property type="entry name" value="SGNH hydrolase"/>
    <property type="match status" value="1"/>
</dbReference>
<organism evidence="5 6">
    <name type="scientific">Faecalibacterium wellingii</name>
    <dbReference type="NCBI Taxonomy" id="2929491"/>
    <lineage>
        <taxon>Bacteria</taxon>
        <taxon>Bacillati</taxon>
        <taxon>Bacillota</taxon>
        <taxon>Clostridia</taxon>
        <taxon>Eubacteriales</taxon>
        <taxon>Oscillospiraceae</taxon>
        <taxon>Faecalibacterium</taxon>
    </lineage>
</organism>
<reference evidence="5" key="1">
    <citation type="submission" date="2024-03" db="EMBL/GenBank/DDBJ databases">
        <authorList>
            <person name="Plomp N."/>
            <person name="Harmsen H.J."/>
        </authorList>
    </citation>
    <scope>NUCLEOTIDE SEQUENCE</scope>
    <source>
        <strain evidence="5">HTF-128</strain>
    </source>
</reference>
<keyword evidence="2" id="KW-1133">Transmembrane helix</keyword>
<evidence type="ECO:0000313" key="6">
    <source>
        <dbReference type="Proteomes" id="UP001373196"/>
    </source>
</evidence>
<feature type="transmembrane region" description="Helical" evidence="2">
    <location>
        <begin position="20"/>
        <end position="40"/>
    </location>
</feature>
<name>A0AB35Y496_9FIRM</name>
<dbReference type="EMBL" id="JBBFGL010000002">
    <property type="protein sequence ID" value="MEJ5195051.1"/>
    <property type="molecule type" value="Genomic_DNA"/>
</dbReference>
<proteinExistence type="predicted"/>
<keyword evidence="5" id="KW-0378">Hydrolase</keyword>
<dbReference type="InterPro" id="IPR044060">
    <property type="entry name" value="Bacterial_rp_domain"/>
</dbReference>
<feature type="region of interest" description="Disordered" evidence="1">
    <location>
        <begin position="277"/>
        <end position="313"/>
    </location>
</feature>
<dbReference type="InterPro" id="IPR013830">
    <property type="entry name" value="SGNH_hydro"/>
</dbReference>
<dbReference type="PANTHER" id="PTHR30383">
    <property type="entry name" value="THIOESTERASE 1/PROTEASE 1/LYSOPHOSPHOLIPASE L1"/>
    <property type="match status" value="1"/>
</dbReference>
<dbReference type="Gene3D" id="3.40.50.1110">
    <property type="entry name" value="SGNH hydrolase"/>
    <property type="match status" value="1"/>
</dbReference>
<dbReference type="Pfam" id="PF13472">
    <property type="entry name" value="Lipase_GDSL_2"/>
    <property type="match status" value="1"/>
</dbReference>
<protein>
    <submittedName>
        <fullName evidence="5">SGNH/GDSL hydrolase family protein</fullName>
    </submittedName>
</protein>
<evidence type="ECO:0000259" key="3">
    <source>
        <dbReference type="Pfam" id="PF13472"/>
    </source>
</evidence>
<feature type="compositionally biased region" description="Polar residues" evidence="1">
    <location>
        <begin position="604"/>
        <end position="630"/>
    </location>
</feature>
<evidence type="ECO:0000259" key="4">
    <source>
        <dbReference type="Pfam" id="PF18998"/>
    </source>
</evidence>
<evidence type="ECO:0000256" key="1">
    <source>
        <dbReference type="SAM" id="MobiDB-lite"/>
    </source>
</evidence>
<feature type="domain" description="Bacterial repeat" evidence="4">
    <location>
        <begin position="350"/>
        <end position="398"/>
    </location>
</feature>
<dbReference type="Pfam" id="PF18998">
    <property type="entry name" value="Flg_new_2"/>
    <property type="match status" value="1"/>
</dbReference>
<feature type="region of interest" description="Disordered" evidence="1">
    <location>
        <begin position="486"/>
        <end position="630"/>
    </location>
</feature>
<feature type="domain" description="SGNH hydrolase-type esterase" evidence="3">
    <location>
        <begin position="95"/>
        <end position="262"/>
    </location>
</feature>